<reference evidence="1" key="2">
    <citation type="journal article" date="2015" name="Fish Shellfish Immunol.">
        <title>Early steps in the European eel (Anguilla anguilla)-Vibrio vulnificus interaction in the gills: Role of the RtxA13 toxin.</title>
        <authorList>
            <person name="Callol A."/>
            <person name="Pajuelo D."/>
            <person name="Ebbesson L."/>
            <person name="Teles M."/>
            <person name="MacKenzie S."/>
            <person name="Amaro C."/>
        </authorList>
    </citation>
    <scope>NUCLEOTIDE SEQUENCE</scope>
</reference>
<evidence type="ECO:0000313" key="1">
    <source>
        <dbReference type="EMBL" id="JAI04037.1"/>
    </source>
</evidence>
<accession>A0A0E9XNN0</accession>
<organism evidence="1">
    <name type="scientific">Anguilla anguilla</name>
    <name type="common">European freshwater eel</name>
    <name type="synonym">Muraena anguilla</name>
    <dbReference type="NCBI Taxonomy" id="7936"/>
    <lineage>
        <taxon>Eukaryota</taxon>
        <taxon>Metazoa</taxon>
        <taxon>Chordata</taxon>
        <taxon>Craniata</taxon>
        <taxon>Vertebrata</taxon>
        <taxon>Euteleostomi</taxon>
        <taxon>Actinopterygii</taxon>
        <taxon>Neopterygii</taxon>
        <taxon>Teleostei</taxon>
        <taxon>Anguilliformes</taxon>
        <taxon>Anguillidae</taxon>
        <taxon>Anguilla</taxon>
    </lineage>
</organism>
<proteinExistence type="predicted"/>
<dbReference type="EMBL" id="GBXM01004541">
    <property type="protein sequence ID" value="JAI04037.1"/>
    <property type="molecule type" value="Transcribed_RNA"/>
</dbReference>
<name>A0A0E9XNN0_ANGAN</name>
<dbReference type="AlphaFoldDB" id="A0A0E9XNN0"/>
<reference evidence="1" key="1">
    <citation type="submission" date="2014-11" db="EMBL/GenBank/DDBJ databases">
        <authorList>
            <person name="Amaro Gonzalez C."/>
        </authorList>
    </citation>
    <scope>NUCLEOTIDE SEQUENCE</scope>
</reference>
<protein>
    <submittedName>
        <fullName evidence="1">Uncharacterized protein</fullName>
    </submittedName>
</protein>
<sequence length="55" mass="5950">MQLSILVRTRSAELCRDPHAFFQASFDGTEAVAVWQMHAPPGRAKEAPAKAGSPL</sequence>